<dbReference type="Gene3D" id="3.50.50.60">
    <property type="entry name" value="FAD/NAD(P)-binding domain"/>
    <property type="match status" value="1"/>
</dbReference>
<name>A0A9W4XFJ5_9PLEO</name>
<feature type="region of interest" description="Disordered" evidence="2">
    <location>
        <begin position="249"/>
        <end position="268"/>
    </location>
</feature>
<evidence type="ECO:0000313" key="6">
    <source>
        <dbReference type="Proteomes" id="UP001152607"/>
    </source>
</evidence>
<sequence length="630" mass="68186">MIKYLTALLASGSVASSSPLANTKEYDYVIVGSGPGGGPLAAGLAEKGASVFLIEAGGDASMDINQLLAPRVQFAGENAPHSWQFFVEHFENDTQALRDSKYAYRMSNGSYYVGLDPPSGAEREGILYPRGATLGGSAQINAMNAAWAPDNEWDYIAELTGDSSWGHEEMRKHLIALENATYVPQGTPGHGHEGFLQVSNPGNNAEVAFPNVANYYSQVLREIEGVAPNSTEELIRLLRRDVNRIDPDRYTPSTVAAPAAMNPSTGSRSGVAEHLNNIVAAGHPLTISLHSLAQKIIFEECAEGIPQAVGIEYLEGEGLYSAGGQYDESQQGELKTVRGKEIIISAGTFNTPQILKLSGVGPREELEEHNIPVVVDLPAVGNYMQDNYEASVEIRAAEPWLNATTPCTGSFDASDPCFLMWQTNGTGPYASGSYFLYTARSSVSWDEDADLFFLSAPTRQRSGFFPGYSNGTAHPNYWTTSVVRMQTANPAGTVKLRSNDPRMTPLINFNFFKENAETDLQALSDSVDLVLRSFDNTGIPYEVIYPNPSIPVEQGIMDEAFSHHATSSCRMGPPDATASEACVDTKFRVKGTKSLRVVDASVWPRVPGAFVNLPTFTMSMKAVDVIFNGK</sequence>
<dbReference type="InterPro" id="IPR036188">
    <property type="entry name" value="FAD/NAD-bd_sf"/>
</dbReference>
<dbReference type="InterPro" id="IPR012132">
    <property type="entry name" value="GMC_OxRdtase"/>
</dbReference>
<dbReference type="PANTHER" id="PTHR11552:SF80">
    <property type="entry name" value="GMC OXIDOREDUCTASE"/>
    <property type="match status" value="1"/>
</dbReference>
<keyword evidence="6" id="KW-1185">Reference proteome</keyword>
<dbReference type="Pfam" id="PF00732">
    <property type="entry name" value="GMC_oxred_N"/>
    <property type="match status" value="1"/>
</dbReference>
<dbReference type="InterPro" id="IPR007867">
    <property type="entry name" value="GMC_OxRtase_C"/>
</dbReference>
<dbReference type="AlphaFoldDB" id="A0A9W4XFJ5"/>
<organism evidence="5 6">
    <name type="scientific">Periconia digitata</name>
    <dbReference type="NCBI Taxonomy" id="1303443"/>
    <lineage>
        <taxon>Eukaryota</taxon>
        <taxon>Fungi</taxon>
        <taxon>Dikarya</taxon>
        <taxon>Ascomycota</taxon>
        <taxon>Pezizomycotina</taxon>
        <taxon>Dothideomycetes</taxon>
        <taxon>Pleosporomycetidae</taxon>
        <taxon>Pleosporales</taxon>
        <taxon>Massarineae</taxon>
        <taxon>Periconiaceae</taxon>
        <taxon>Periconia</taxon>
    </lineage>
</organism>
<dbReference type="PIRSF" id="PIRSF000137">
    <property type="entry name" value="Alcohol_oxidase"/>
    <property type="match status" value="1"/>
</dbReference>
<dbReference type="SUPFAM" id="SSF51905">
    <property type="entry name" value="FAD/NAD(P)-binding domain"/>
    <property type="match status" value="1"/>
</dbReference>
<comment type="similarity">
    <text evidence="1">Belongs to the GMC oxidoreductase family.</text>
</comment>
<dbReference type="GO" id="GO:0050660">
    <property type="term" value="F:flavin adenine dinucleotide binding"/>
    <property type="evidence" value="ECO:0007669"/>
    <property type="project" value="InterPro"/>
</dbReference>
<dbReference type="SUPFAM" id="SSF54373">
    <property type="entry name" value="FAD-linked reductases, C-terminal domain"/>
    <property type="match status" value="1"/>
</dbReference>
<dbReference type="EMBL" id="CAOQHR010000002">
    <property type="protein sequence ID" value="CAI6302274.1"/>
    <property type="molecule type" value="Genomic_DNA"/>
</dbReference>
<dbReference type="Proteomes" id="UP001152607">
    <property type="component" value="Unassembled WGS sequence"/>
</dbReference>
<gene>
    <name evidence="5" type="ORF">PDIGIT_LOCUS2882</name>
</gene>
<protein>
    <recommendedName>
        <fullName evidence="4">Glucose-methanol-choline oxidoreductase N-terminal domain-containing protein</fullName>
    </recommendedName>
</protein>
<dbReference type="Pfam" id="PF05199">
    <property type="entry name" value="GMC_oxred_C"/>
    <property type="match status" value="1"/>
</dbReference>
<evidence type="ECO:0000256" key="3">
    <source>
        <dbReference type="SAM" id="SignalP"/>
    </source>
</evidence>
<dbReference type="Gene3D" id="3.30.560.10">
    <property type="entry name" value="Glucose Oxidase, domain 3"/>
    <property type="match status" value="1"/>
</dbReference>
<reference evidence="5" key="1">
    <citation type="submission" date="2023-01" db="EMBL/GenBank/DDBJ databases">
        <authorList>
            <person name="Van Ghelder C."/>
            <person name="Rancurel C."/>
        </authorList>
    </citation>
    <scope>NUCLEOTIDE SEQUENCE</scope>
    <source>
        <strain evidence="5">CNCM I-4278</strain>
    </source>
</reference>
<evidence type="ECO:0000313" key="5">
    <source>
        <dbReference type="EMBL" id="CAI6302274.1"/>
    </source>
</evidence>
<evidence type="ECO:0000256" key="2">
    <source>
        <dbReference type="SAM" id="MobiDB-lite"/>
    </source>
</evidence>
<comment type="caution">
    <text evidence="5">The sequence shown here is derived from an EMBL/GenBank/DDBJ whole genome shotgun (WGS) entry which is preliminary data.</text>
</comment>
<proteinExistence type="inferred from homology"/>
<dbReference type="PROSITE" id="PS00624">
    <property type="entry name" value="GMC_OXRED_2"/>
    <property type="match status" value="1"/>
</dbReference>
<dbReference type="PANTHER" id="PTHR11552">
    <property type="entry name" value="GLUCOSE-METHANOL-CHOLINE GMC OXIDOREDUCTASE"/>
    <property type="match status" value="1"/>
</dbReference>
<feature type="signal peptide" evidence="3">
    <location>
        <begin position="1"/>
        <end position="17"/>
    </location>
</feature>
<accession>A0A9W4XFJ5</accession>
<dbReference type="GO" id="GO:0016614">
    <property type="term" value="F:oxidoreductase activity, acting on CH-OH group of donors"/>
    <property type="evidence" value="ECO:0007669"/>
    <property type="project" value="InterPro"/>
</dbReference>
<feature type="domain" description="Glucose-methanol-choline oxidoreductase N-terminal" evidence="4">
    <location>
        <begin position="347"/>
        <end position="361"/>
    </location>
</feature>
<keyword evidence="3" id="KW-0732">Signal</keyword>
<dbReference type="InterPro" id="IPR000172">
    <property type="entry name" value="GMC_OxRdtase_N"/>
</dbReference>
<evidence type="ECO:0000256" key="1">
    <source>
        <dbReference type="ARBA" id="ARBA00010790"/>
    </source>
</evidence>
<feature type="chain" id="PRO_5040899822" description="Glucose-methanol-choline oxidoreductase N-terminal domain-containing protein" evidence="3">
    <location>
        <begin position="18"/>
        <end position="630"/>
    </location>
</feature>
<dbReference type="OrthoDB" id="269227at2759"/>
<evidence type="ECO:0000259" key="4">
    <source>
        <dbReference type="PROSITE" id="PS00624"/>
    </source>
</evidence>